<evidence type="ECO:0000256" key="10">
    <source>
        <dbReference type="ARBA" id="ARBA00022829"/>
    </source>
</evidence>
<evidence type="ECO:0000256" key="15">
    <source>
        <dbReference type="ARBA" id="ARBA00023306"/>
    </source>
</evidence>
<feature type="compositionally biased region" description="Basic and acidic residues" evidence="19">
    <location>
        <begin position="147"/>
        <end position="166"/>
    </location>
</feature>
<name>A0A383UIV5_BLUHO</name>
<dbReference type="AlphaFoldDB" id="A0A383UIV5"/>
<feature type="compositionally biased region" description="Acidic residues" evidence="19">
    <location>
        <begin position="1"/>
        <end position="18"/>
    </location>
</feature>
<organism evidence="20 21">
    <name type="scientific">Blumeria hordei</name>
    <name type="common">Barley powdery mildew</name>
    <name type="synonym">Blumeria graminis f. sp. hordei</name>
    <dbReference type="NCBI Taxonomy" id="2867405"/>
    <lineage>
        <taxon>Eukaryota</taxon>
        <taxon>Fungi</taxon>
        <taxon>Dikarya</taxon>
        <taxon>Ascomycota</taxon>
        <taxon>Pezizomycotina</taxon>
        <taxon>Leotiomycetes</taxon>
        <taxon>Erysiphales</taxon>
        <taxon>Erysiphaceae</taxon>
        <taxon>Blumeria</taxon>
    </lineage>
</organism>
<feature type="compositionally biased region" description="Polar residues" evidence="19">
    <location>
        <begin position="24"/>
        <end position="38"/>
    </location>
</feature>
<evidence type="ECO:0000256" key="6">
    <source>
        <dbReference type="ARBA" id="ARBA00022490"/>
    </source>
</evidence>
<keyword evidence="11" id="KW-0995">Kinetochore</keyword>
<reference evidence="20 21" key="1">
    <citation type="submission" date="2017-11" db="EMBL/GenBank/DDBJ databases">
        <authorList>
            <person name="Kracher B."/>
        </authorList>
    </citation>
    <scope>NUCLEOTIDE SEQUENCE [LARGE SCALE GENOMIC DNA]</scope>
    <source>
        <strain evidence="20 21">RACE1</strain>
    </source>
</reference>
<dbReference type="GO" id="GO:0000278">
    <property type="term" value="P:mitotic cell cycle"/>
    <property type="evidence" value="ECO:0007669"/>
    <property type="project" value="InterPro"/>
</dbReference>
<evidence type="ECO:0000256" key="2">
    <source>
        <dbReference type="ARBA" id="ARBA00004186"/>
    </source>
</evidence>
<keyword evidence="12" id="KW-0175">Coiled coil</keyword>
<keyword evidence="16" id="KW-0137">Centromere</keyword>
<evidence type="ECO:0000256" key="8">
    <source>
        <dbReference type="ARBA" id="ARBA00022701"/>
    </source>
</evidence>
<gene>
    <name evidence="20" type="ORF">BLGHR1_10435</name>
</gene>
<keyword evidence="9" id="KW-0498">Mitosis</keyword>
<evidence type="ECO:0000256" key="17">
    <source>
        <dbReference type="ARBA" id="ARBA00044152"/>
    </source>
</evidence>
<keyword evidence="13" id="KW-0206">Cytoskeleton</keyword>
<dbReference type="Pfam" id="PF08651">
    <property type="entry name" value="DASH_Duo1"/>
    <property type="match status" value="1"/>
</dbReference>
<evidence type="ECO:0000256" key="9">
    <source>
        <dbReference type="ARBA" id="ARBA00022776"/>
    </source>
</evidence>
<evidence type="ECO:0000256" key="11">
    <source>
        <dbReference type="ARBA" id="ARBA00022838"/>
    </source>
</evidence>
<dbReference type="Proteomes" id="UP000275772">
    <property type="component" value="Unassembled WGS sequence"/>
</dbReference>
<dbReference type="GO" id="GO:0072686">
    <property type="term" value="C:mitotic spindle"/>
    <property type="evidence" value="ECO:0007669"/>
    <property type="project" value="InterPro"/>
</dbReference>
<evidence type="ECO:0000256" key="14">
    <source>
        <dbReference type="ARBA" id="ARBA00023242"/>
    </source>
</evidence>
<comment type="similarity">
    <text evidence="4">Belongs to the DASH complex DUO1 family.</text>
</comment>
<dbReference type="GO" id="GO:0051301">
    <property type="term" value="P:cell division"/>
    <property type="evidence" value="ECO:0007669"/>
    <property type="project" value="UniProtKB-KW"/>
</dbReference>
<evidence type="ECO:0000313" key="20">
    <source>
        <dbReference type="EMBL" id="SZE99705.1"/>
    </source>
</evidence>
<accession>A0A383UIV5</accession>
<evidence type="ECO:0000256" key="12">
    <source>
        <dbReference type="ARBA" id="ARBA00023054"/>
    </source>
</evidence>
<feature type="region of interest" description="Disordered" evidence="19">
    <location>
        <begin position="147"/>
        <end position="231"/>
    </location>
</feature>
<evidence type="ECO:0000256" key="4">
    <source>
        <dbReference type="ARBA" id="ARBA00005366"/>
    </source>
</evidence>
<dbReference type="GO" id="GO:0007059">
    <property type="term" value="P:chromosome segregation"/>
    <property type="evidence" value="ECO:0007669"/>
    <property type="project" value="UniProtKB-KW"/>
</dbReference>
<evidence type="ECO:0000256" key="7">
    <source>
        <dbReference type="ARBA" id="ARBA00022618"/>
    </source>
</evidence>
<evidence type="ECO:0000256" key="16">
    <source>
        <dbReference type="ARBA" id="ARBA00023328"/>
    </source>
</evidence>
<keyword evidence="14" id="KW-0539">Nucleus</keyword>
<evidence type="ECO:0000313" key="21">
    <source>
        <dbReference type="Proteomes" id="UP000275772"/>
    </source>
</evidence>
<keyword evidence="7" id="KW-0132">Cell division</keyword>
<dbReference type="VEuPathDB" id="FungiDB:BLGHR1_10435"/>
<keyword evidence="5" id="KW-0158">Chromosome</keyword>
<sequence length="231" mass="25728">MSDVEESQFSEYEDEELQEIIRGQHNNESNLGNNSASKDQNKRPKCGNEEVRDTLLQKELDNVRSINKVIENVVSSLECAKGNMDTVSRTVKSASSLLDTWIRILSQAEHNQRLILNPSWEGASADLAAIETESILRAQAQERKAAEEEKRLEEAKRKAEEEERHRQVGTSTRSIRGAWSKPRGSGRGSAGSSGNPSEKSESNTRGLYNGRLRTSTIRGPGRSRGRARGSY</sequence>
<evidence type="ECO:0000256" key="3">
    <source>
        <dbReference type="ARBA" id="ARBA00004629"/>
    </source>
</evidence>
<keyword evidence="6" id="KW-0963">Cytoplasm</keyword>
<keyword evidence="8" id="KW-0493">Microtubule</keyword>
<protein>
    <recommendedName>
        <fullName evidence="17">DASH complex subunit DUO1</fullName>
    </recommendedName>
    <alternativeName>
        <fullName evidence="18">Outer kinetochore protein DUO1</fullName>
    </alternativeName>
</protein>
<dbReference type="GO" id="GO:0005874">
    <property type="term" value="C:microtubule"/>
    <property type="evidence" value="ECO:0007669"/>
    <property type="project" value="UniProtKB-KW"/>
</dbReference>
<evidence type="ECO:0000256" key="1">
    <source>
        <dbReference type="ARBA" id="ARBA00004123"/>
    </source>
</evidence>
<proteinExistence type="inferred from homology"/>
<evidence type="ECO:0000256" key="5">
    <source>
        <dbReference type="ARBA" id="ARBA00022454"/>
    </source>
</evidence>
<feature type="compositionally biased region" description="Basic residues" evidence="19">
    <location>
        <begin position="221"/>
        <end position="231"/>
    </location>
</feature>
<feature type="region of interest" description="Disordered" evidence="19">
    <location>
        <begin position="1"/>
        <end position="47"/>
    </location>
</feature>
<dbReference type="EMBL" id="UNSH01000002">
    <property type="protein sequence ID" value="SZE99705.1"/>
    <property type="molecule type" value="Genomic_DNA"/>
</dbReference>
<comment type="subcellular location">
    <subcellularLocation>
        <location evidence="3">Chromosome</location>
        <location evidence="3">Centromere</location>
        <location evidence="3">Kinetochore</location>
    </subcellularLocation>
    <subcellularLocation>
        <location evidence="2">Cytoplasm</location>
        <location evidence="2">Cytoskeleton</location>
        <location evidence="2">Spindle</location>
    </subcellularLocation>
    <subcellularLocation>
        <location evidence="1">Nucleus</location>
    </subcellularLocation>
</comment>
<evidence type="ECO:0000256" key="18">
    <source>
        <dbReference type="ARBA" id="ARBA00044358"/>
    </source>
</evidence>
<keyword evidence="10" id="KW-0159">Chromosome partition</keyword>
<evidence type="ECO:0000256" key="19">
    <source>
        <dbReference type="SAM" id="MobiDB-lite"/>
    </source>
</evidence>
<keyword evidence="15" id="KW-0131">Cell cycle</keyword>
<dbReference type="InterPro" id="IPR013960">
    <property type="entry name" value="DASH_Duo1"/>
</dbReference>
<dbReference type="PANTHER" id="PTHR28216">
    <property type="entry name" value="DASH COMPLEX SUBUNIT DUO1"/>
    <property type="match status" value="1"/>
</dbReference>
<evidence type="ECO:0000256" key="13">
    <source>
        <dbReference type="ARBA" id="ARBA00023212"/>
    </source>
</evidence>
<dbReference type="PANTHER" id="PTHR28216:SF1">
    <property type="entry name" value="DASH COMPLEX SUBUNIT DUO1"/>
    <property type="match status" value="1"/>
</dbReference>
<dbReference type="GO" id="GO:0042729">
    <property type="term" value="C:DASH complex"/>
    <property type="evidence" value="ECO:0007669"/>
    <property type="project" value="InterPro"/>
</dbReference>